<accession>A0ABT4VY37</accession>
<dbReference type="EMBL" id="JAPJZH010000043">
    <property type="protein sequence ID" value="MDA4848903.1"/>
    <property type="molecule type" value="Genomic_DNA"/>
</dbReference>
<dbReference type="Proteomes" id="UP001148313">
    <property type="component" value="Unassembled WGS sequence"/>
</dbReference>
<feature type="compositionally biased region" description="Polar residues" evidence="7">
    <location>
        <begin position="393"/>
        <end position="402"/>
    </location>
</feature>
<dbReference type="PANTHER" id="PTHR47959:SF13">
    <property type="entry name" value="ATP-DEPENDENT RNA HELICASE RHLE"/>
    <property type="match status" value="1"/>
</dbReference>
<evidence type="ECO:0000259" key="10">
    <source>
        <dbReference type="PROSITE" id="PS51195"/>
    </source>
</evidence>
<dbReference type="GO" id="GO:0004386">
    <property type="term" value="F:helicase activity"/>
    <property type="evidence" value="ECO:0007669"/>
    <property type="project" value="UniProtKB-KW"/>
</dbReference>
<feature type="compositionally biased region" description="Basic residues" evidence="7">
    <location>
        <begin position="416"/>
        <end position="427"/>
    </location>
</feature>
<feature type="region of interest" description="Disordered" evidence="7">
    <location>
        <begin position="368"/>
        <end position="453"/>
    </location>
</feature>
<evidence type="ECO:0000256" key="2">
    <source>
        <dbReference type="ARBA" id="ARBA00022801"/>
    </source>
</evidence>
<evidence type="ECO:0000256" key="1">
    <source>
        <dbReference type="ARBA" id="ARBA00022741"/>
    </source>
</evidence>
<evidence type="ECO:0000256" key="3">
    <source>
        <dbReference type="ARBA" id="ARBA00022806"/>
    </source>
</evidence>
<comment type="similarity">
    <text evidence="5">Belongs to the DEAD box helicase family.</text>
</comment>
<dbReference type="InterPro" id="IPR044742">
    <property type="entry name" value="DEAD/DEAH_RhlB"/>
</dbReference>
<keyword evidence="3 11" id="KW-0347">Helicase</keyword>
<dbReference type="InterPro" id="IPR027417">
    <property type="entry name" value="P-loop_NTPase"/>
</dbReference>
<protein>
    <submittedName>
        <fullName evidence="11">DEAD/DEAH box helicase</fullName>
    </submittedName>
</protein>
<dbReference type="InterPro" id="IPR011545">
    <property type="entry name" value="DEAD/DEAH_box_helicase_dom"/>
</dbReference>
<evidence type="ECO:0000259" key="8">
    <source>
        <dbReference type="PROSITE" id="PS51192"/>
    </source>
</evidence>
<name>A0ABT4VY37_9HYPH</name>
<proteinExistence type="inferred from homology"/>
<dbReference type="CDD" id="cd18787">
    <property type="entry name" value="SF2_C_DEAD"/>
    <property type="match status" value="1"/>
</dbReference>
<keyword evidence="4" id="KW-0067">ATP-binding</keyword>
<dbReference type="Gene3D" id="3.40.50.300">
    <property type="entry name" value="P-loop containing nucleotide triphosphate hydrolases"/>
    <property type="match status" value="2"/>
</dbReference>
<evidence type="ECO:0000256" key="7">
    <source>
        <dbReference type="SAM" id="MobiDB-lite"/>
    </source>
</evidence>
<feature type="domain" description="Helicase C-terminal" evidence="9">
    <location>
        <begin position="231"/>
        <end position="379"/>
    </location>
</feature>
<keyword evidence="1" id="KW-0547">Nucleotide-binding</keyword>
<dbReference type="Pfam" id="PF00270">
    <property type="entry name" value="DEAD"/>
    <property type="match status" value="1"/>
</dbReference>
<sequence length="453" mass="49212">MKTFDDLGLAEPILKAVSAEGYKNPTPIQAEAIPALLAGRDIVGIAQTGTGKTASFVLPLLHQISRQRRRRAPRMCSALILSPTRELAAQIVENVKNYSKFTKISVALIVGGVRPGSQIKMLNAGVDIVVATPGRLLDHMSTGAIILAKTQSIVIDEADQMLDLGFLPDIRKIMDRLPRIRQTALLSATMPAQIRKLADDFLSNPAEITVAAVSRPVERIVQSVRHVAKTQKRDVLAEILTDANVERAIVFTRTKRGADRVCKHLKASNMPAAAIHGDKSQGQRNRTMAEFRSGKTSILVATDIAARGIDIDNISHVVNFELPNVPEAYVHRIGRTARAGRSGTAISLCDASERILLRDIEKLIGSQLQNDTRASERPTTRTLHVPQAKRTGSARTGTSRNPVQGDGTHFVQSSRSARKHGKPRLKKSGPDQPLDGLMRMFSNIGDSTSRSAA</sequence>
<evidence type="ECO:0000256" key="5">
    <source>
        <dbReference type="ARBA" id="ARBA00038437"/>
    </source>
</evidence>
<dbReference type="PANTHER" id="PTHR47959">
    <property type="entry name" value="ATP-DEPENDENT RNA HELICASE RHLE-RELATED"/>
    <property type="match status" value="1"/>
</dbReference>
<comment type="caution">
    <text evidence="11">The sequence shown here is derived from an EMBL/GenBank/DDBJ whole genome shotgun (WGS) entry which is preliminary data.</text>
</comment>
<dbReference type="SMART" id="SM00487">
    <property type="entry name" value="DEXDc"/>
    <property type="match status" value="1"/>
</dbReference>
<dbReference type="InterPro" id="IPR001650">
    <property type="entry name" value="Helicase_C-like"/>
</dbReference>
<dbReference type="SMART" id="SM00490">
    <property type="entry name" value="HELICc"/>
    <property type="match status" value="1"/>
</dbReference>
<dbReference type="InterPro" id="IPR014014">
    <property type="entry name" value="RNA_helicase_DEAD_Q_motif"/>
</dbReference>
<feature type="domain" description="DEAD-box RNA helicase Q" evidence="10">
    <location>
        <begin position="2"/>
        <end position="30"/>
    </location>
</feature>
<evidence type="ECO:0000256" key="4">
    <source>
        <dbReference type="ARBA" id="ARBA00022840"/>
    </source>
</evidence>
<feature type="compositionally biased region" description="Polar residues" evidence="7">
    <location>
        <begin position="444"/>
        <end position="453"/>
    </location>
</feature>
<dbReference type="PROSITE" id="PS51192">
    <property type="entry name" value="HELICASE_ATP_BIND_1"/>
    <property type="match status" value="1"/>
</dbReference>
<evidence type="ECO:0000313" key="12">
    <source>
        <dbReference type="Proteomes" id="UP001148313"/>
    </source>
</evidence>
<dbReference type="PROSITE" id="PS51194">
    <property type="entry name" value="HELICASE_CTER"/>
    <property type="match status" value="1"/>
</dbReference>
<evidence type="ECO:0000259" key="9">
    <source>
        <dbReference type="PROSITE" id="PS51194"/>
    </source>
</evidence>
<dbReference type="InterPro" id="IPR050079">
    <property type="entry name" value="DEAD_box_RNA_helicase"/>
</dbReference>
<keyword evidence="12" id="KW-1185">Reference proteome</keyword>
<organism evidence="11 12">
    <name type="scientific">Hoeflea poritis</name>
    <dbReference type="NCBI Taxonomy" id="2993659"/>
    <lineage>
        <taxon>Bacteria</taxon>
        <taxon>Pseudomonadati</taxon>
        <taxon>Pseudomonadota</taxon>
        <taxon>Alphaproteobacteria</taxon>
        <taxon>Hyphomicrobiales</taxon>
        <taxon>Rhizobiaceae</taxon>
        <taxon>Hoeflea</taxon>
    </lineage>
</organism>
<feature type="domain" description="Helicase ATP-binding" evidence="8">
    <location>
        <begin position="33"/>
        <end position="208"/>
    </location>
</feature>
<keyword evidence="2" id="KW-0378">Hydrolase</keyword>
<evidence type="ECO:0000256" key="6">
    <source>
        <dbReference type="PROSITE-ProRule" id="PRU00552"/>
    </source>
</evidence>
<dbReference type="RefSeq" id="WP_271092784.1">
    <property type="nucleotide sequence ID" value="NZ_JAPJZH010000043.1"/>
</dbReference>
<dbReference type="CDD" id="cd00268">
    <property type="entry name" value="DEADc"/>
    <property type="match status" value="1"/>
</dbReference>
<dbReference type="InterPro" id="IPR014001">
    <property type="entry name" value="Helicase_ATP-bd"/>
</dbReference>
<dbReference type="PROSITE" id="PS51195">
    <property type="entry name" value="Q_MOTIF"/>
    <property type="match status" value="1"/>
</dbReference>
<reference evidence="11" key="1">
    <citation type="submission" date="2022-11" db="EMBL/GenBank/DDBJ databases">
        <title>Hoeflea poritis sp. nov., isolated from scleractinian coral Porites lutea.</title>
        <authorList>
            <person name="Zhang G."/>
            <person name="Wei Q."/>
            <person name="Cai L."/>
        </authorList>
    </citation>
    <scope>NUCLEOTIDE SEQUENCE</scope>
    <source>
        <strain evidence="11">E7-10</strain>
    </source>
</reference>
<feature type="short sequence motif" description="Q motif" evidence="6">
    <location>
        <begin position="2"/>
        <end position="30"/>
    </location>
</feature>
<dbReference type="SUPFAM" id="SSF52540">
    <property type="entry name" value="P-loop containing nucleoside triphosphate hydrolases"/>
    <property type="match status" value="2"/>
</dbReference>
<dbReference type="Pfam" id="PF00271">
    <property type="entry name" value="Helicase_C"/>
    <property type="match status" value="1"/>
</dbReference>
<gene>
    <name evidence="11" type="ORF">OOZ53_26395</name>
</gene>
<evidence type="ECO:0000313" key="11">
    <source>
        <dbReference type="EMBL" id="MDA4848903.1"/>
    </source>
</evidence>